<dbReference type="PANTHER" id="PTHR11113:SF14">
    <property type="entry name" value="N-ACETYLGLUCOSAMINE-6-PHOSPHATE DEACETYLASE"/>
    <property type="match status" value="1"/>
</dbReference>
<dbReference type="GO" id="GO:0006046">
    <property type="term" value="P:N-acetylglucosamine catabolic process"/>
    <property type="evidence" value="ECO:0007669"/>
    <property type="project" value="TreeGrafter"/>
</dbReference>
<dbReference type="InterPro" id="IPR006680">
    <property type="entry name" value="Amidohydro-rel"/>
</dbReference>
<feature type="compositionally biased region" description="Acidic residues" evidence="2">
    <location>
        <begin position="82"/>
        <end position="91"/>
    </location>
</feature>
<dbReference type="AlphaFoldDB" id="A0A7S4R5P2"/>
<protein>
    <recommendedName>
        <fullName evidence="3">Amidohydrolase-related domain-containing protein</fullName>
    </recommendedName>
</protein>
<feature type="domain" description="Amidohydrolase-related" evidence="3">
    <location>
        <begin position="6"/>
        <end position="257"/>
    </location>
</feature>
<evidence type="ECO:0000256" key="2">
    <source>
        <dbReference type="SAM" id="MobiDB-lite"/>
    </source>
</evidence>
<feature type="compositionally biased region" description="Polar residues" evidence="2">
    <location>
        <begin position="96"/>
        <end position="112"/>
    </location>
</feature>
<dbReference type="GO" id="GO:0008448">
    <property type="term" value="F:N-acetylglucosamine-6-phosphate deacetylase activity"/>
    <property type="evidence" value="ECO:0007669"/>
    <property type="project" value="TreeGrafter"/>
</dbReference>
<dbReference type="Pfam" id="PF01979">
    <property type="entry name" value="Amidohydro_1"/>
    <property type="match status" value="1"/>
</dbReference>
<keyword evidence="1" id="KW-0378">Hydrolase</keyword>
<organism evidence="4">
    <name type="scientific">Ditylum brightwellii</name>
    <dbReference type="NCBI Taxonomy" id="49249"/>
    <lineage>
        <taxon>Eukaryota</taxon>
        <taxon>Sar</taxon>
        <taxon>Stramenopiles</taxon>
        <taxon>Ochrophyta</taxon>
        <taxon>Bacillariophyta</taxon>
        <taxon>Mediophyceae</taxon>
        <taxon>Lithodesmiophycidae</taxon>
        <taxon>Lithodesmiales</taxon>
        <taxon>Lithodesmiaceae</taxon>
        <taxon>Ditylum</taxon>
    </lineage>
</organism>
<dbReference type="Gene3D" id="3.20.20.140">
    <property type="entry name" value="Metal-dependent hydrolases"/>
    <property type="match status" value="1"/>
</dbReference>
<evidence type="ECO:0000259" key="3">
    <source>
        <dbReference type="Pfam" id="PF01979"/>
    </source>
</evidence>
<dbReference type="PANTHER" id="PTHR11113">
    <property type="entry name" value="N-ACETYLGLUCOSAMINE-6-PHOSPHATE DEACETYLASE"/>
    <property type="match status" value="1"/>
</dbReference>
<dbReference type="SUPFAM" id="SSF51556">
    <property type="entry name" value="Metallo-dependent hydrolases"/>
    <property type="match status" value="1"/>
</dbReference>
<dbReference type="InterPro" id="IPR032466">
    <property type="entry name" value="Metal_Hydrolase"/>
</dbReference>
<accession>A0A7S4R5P2</accession>
<proteinExistence type="predicted"/>
<evidence type="ECO:0000256" key="1">
    <source>
        <dbReference type="ARBA" id="ARBA00022801"/>
    </source>
</evidence>
<reference evidence="4" key="1">
    <citation type="submission" date="2021-01" db="EMBL/GenBank/DDBJ databases">
        <authorList>
            <person name="Corre E."/>
            <person name="Pelletier E."/>
            <person name="Niang G."/>
            <person name="Scheremetjew M."/>
            <person name="Finn R."/>
            <person name="Kale V."/>
            <person name="Holt S."/>
            <person name="Cochrane G."/>
            <person name="Meng A."/>
            <person name="Brown T."/>
            <person name="Cohen L."/>
        </authorList>
    </citation>
    <scope>NUCLEOTIDE SEQUENCE</scope>
    <source>
        <strain evidence="4">GSO104</strain>
    </source>
</reference>
<name>A0A7S4R5P2_9STRA</name>
<gene>
    <name evidence="4" type="ORF">DBRI00130_LOCUS13348</name>
</gene>
<feature type="region of interest" description="Disordered" evidence="2">
    <location>
        <begin position="80"/>
        <end position="112"/>
    </location>
</feature>
<dbReference type="EMBL" id="HBNS01016691">
    <property type="protein sequence ID" value="CAE4604233.1"/>
    <property type="molecule type" value="Transcribed_RNA"/>
</dbReference>
<evidence type="ECO:0000313" key="4">
    <source>
        <dbReference type="EMBL" id="CAE4604233.1"/>
    </source>
</evidence>
<sequence>MSSPKKNDGIVIVTLAPERPGAISLIKELSNQNVVVAMGHTDATLAEGIEGVTSGATLITHLFNAMNPFHHREPGMLGMLMLDDDDGSDGNDESHNSVSTNKNENGPVTSDRNISKHRPYFSLIVDGIHSHPSAVKLAHRLHPNGCVLVTDAMSAMGLGDGTHTLGTMKVDIKGNRATVSGTNTLAGSVVSMDSCVKSYRKFTKCSVGEAIRAATLHPAKVLGIDNRKGRICAGYDADLTLLGVDELDVMGTWVGGKKEFDNISSAVCFGGSKKRKIEQS</sequence>